<dbReference type="InterPro" id="IPR004182">
    <property type="entry name" value="GRAM"/>
</dbReference>
<dbReference type="Proteomes" id="UP001205998">
    <property type="component" value="Unassembled WGS sequence"/>
</dbReference>
<evidence type="ECO:0000256" key="1">
    <source>
        <dbReference type="ARBA" id="ARBA00004167"/>
    </source>
</evidence>
<feature type="compositionally biased region" description="Basic and acidic residues" evidence="5">
    <location>
        <begin position="50"/>
        <end position="60"/>
    </location>
</feature>
<dbReference type="GO" id="GO:0005789">
    <property type="term" value="C:endoplasmic reticulum membrane"/>
    <property type="evidence" value="ECO:0007669"/>
    <property type="project" value="TreeGrafter"/>
</dbReference>
<gene>
    <name evidence="8" type="ORF">C0J50_16051</name>
</gene>
<feature type="compositionally biased region" description="Low complexity" evidence="5">
    <location>
        <begin position="79"/>
        <end position="90"/>
    </location>
</feature>
<dbReference type="FunFam" id="2.30.29.30:FF:000008">
    <property type="entry name" value="GRAM domain containing 1B"/>
    <property type="match status" value="1"/>
</dbReference>
<dbReference type="SMART" id="SM00568">
    <property type="entry name" value="GRAM"/>
    <property type="match status" value="1"/>
</dbReference>
<feature type="region of interest" description="Disordered" evidence="5">
    <location>
        <begin position="19"/>
        <end position="212"/>
    </location>
</feature>
<feature type="transmembrane region" description="Helical" evidence="6">
    <location>
        <begin position="758"/>
        <end position="782"/>
    </location>
</feature>
<evidence type="ECO:0000313" key="9">
    <source>
        <dbReference type="Proteomes" id="UP001205998"/>
    </source>
</evidence>
<reference evidence="8" key="1">
    <citation type="submission" date="2018-07" db="EMBL/GenBank/DDBJ databases">
        <title>Comparative genomics of catfishes provides insights into carnivory and benthic adaptation.</title>
        <authorList>
            <person name="Zhang Y."/>
            <person name="Wang D."/>
            <person name="Peng Z."/>
            <person name="Zheng S."/>
            <person name="Shao F."/>
            <person name="Tao W."/>
        </authorList>
    </citation>
    <scope>NUCLEOTIDE SEQUENCE</scope>
    <source>
        <strain evidence="8">Chongqing</strain>
    </source>
</reference>
<evidence type="ECO:0000256" key="6">
    <source>
        <dbReference type="SAM" id="Phobius"/>
    </source>
</evidence>
<keyword evidence="3 6" id="KW-1133">Transmembrane helix</keyword>
<dbReference type="CDD" id="cd13220">
    <property type="entry name" value="PH-GRAM_GRAMDC"/>
    <property type="match status" value="1"/>
</dbReference>
<proteinExistence type="predicted"/>
<organism evidence="8 9">
    <name type="scientific">Silurus asotus</name>
    <name type="common">Amur catfish</name>
    <name type="synonym">Parasilurus asotus</name>
    <dbReference type="NCBI Taxonomy" id="30991"/>
    <lineage>
        <taxon>Eukaryota</taxon>
        <taxon>Metazoa</taxon>
        <taxon>Chordata</taxon>
        <taxon>Craniata</taxon>
        <taxon>Vertebrata</taxon>
        <taxon>Euteleostomi</taxon>
        <taxon>Actinopterygii</taxon>
        <taxon>Neopterygii</taxon>
        <taxon>Teleostei</taxon>
        <taxon>Ostariophysi</taxon>
        <taxon>Siluriformes</taxon>
        <taxon>Siluridae</taxon>
        <taxon>Silurus</taxon>
    </lineage>
</organism>
<feature type="region of interest" description="Disordered" evidence="5">
    <location>
        <begin position="681"/>
        <end position="702"/>
    </location>
</feature>
<dbReference type="InterPro" id="IPR031968">
    <property type="entry name" value="VASt"/>
</dbReference>
<evidence type="ECO:0000313" key="8">
    <source>
        <dbReference type="EMBL" id="KAI5624529.1"/>
    </source>
</evidence>
<dbReference type="EMBL" id="MU551584">
    <property type="protein sequence ID" value="KAI5624529.1"/>
    <property type="molecule type" value="Genomic_DNA"/>
</dbReference>
<dbReference type="GO" id="GO:0005886">
    <property type="term" value="C:plasma membrane"/>
    <property type="evidence" value="ECO:0007669"/>
    <property type="project" value="TreeGrafter"/>
</dbReference>
<dbReference type="InterPro" id="IPR011993">
    <property type="entry name" value="PH-like_dom_sf"/>
</dbReference>
<dbReference type="GO" id="GO:0140268">
    <property type="term" value="C:endoplasmic reticulum-plasma membrane contact site"/>
    <property type="evidence" value="ECO:0007669"/>
    <property type="project" value="TreeGrafter"/>
</dbReference>
<feature type="domain" description="VASt" evidence="7">
    <location>
        <begin position="507"/>
        <end position="678"/>
    </location>
</feature>
<feature type="compositionally biased region" description="Polar residues" evidence="5">
    <location>
        <begin position="197"/>
        <end position="212"/>
    </location>
</feature>
<dbReference type="PANTHER" id="PTHR23319">
    <property type="entry name" value="GRAM DOMAIN CONTAINING 1B, ISOFORM E"/>
    <property type="match status" value="1"/>
</dbReference>
<comment type="subcellular location">
    <subcellularLocation>
        <location evidence="1">Membrane</location>
        <topology evidence="1">Single-pass membrane protein</topology>
    </subcellularLocation>
</comment>
<dbReference type="PANTHER" id="PTHR23319:SF3">
    <property type="entry name" value="PROTEIN ASTER-B"/>
    <property type="match status" value="1"/>
</dbReference>
<comment type="caution">
    <text evidence="8">The sequence shown here is derived from an EMBL/GenBank/DDBJ whole genome shotgun (WGS) entry which is preliminary data.</text>
</comment>
<dbReference type="Pfam" id="PF16016">
    <property type="entry name" value="VASt"/>
    <property type="match status" value="1"/>
</dbReference>
<dbReference type="GO" id="GO:0015485">
    <property type="term" value="F:cholesterol binding"/>
    <property type="evidence" value="ECO:0007669"/>
    <property type="project" value="TreeGrafter"/>
</dbReference>
<dbReference type="PROSITE" id="PS51778">
    <property type="entry name" value="VAST"/>
    <property type="match status" value="1"/>
</dbReference>
<sequence>MSETLQLPALQVQAPCDVDQHGCATGENPTSPSLSLRRKRFKMRRMKNVQSEREPTEGSKEYLQLPSIEITPSSDEDAVGSVSSTPSASPSRRRSLLRKWLRGGDKKEQSSESSSQQSSLQSSHEDESTRYLSPNNREDSTASNSTRSTPTCSPVLRKRPRSPVPPSADGENMVEKSSDHSSDKSPSTPEQTVHRPYSQSGTRTGNKNSKKSQSWYNCLSSISQVLSPTYKQRNEDFRKLFKQLPDTERLIVDYSCALQRDILLQGRLYLSENWICFYSNIFRWETLLMVRLKDICSMTKEKTARLIPNAIQLCTDNEKHFFTSFGARDRTYMMMFRLWQNALLDKPLCPKELWHFVHQCYGNELGLTSDDEDYVPPDDDFNTMGYCEEIPPEENEVQDTCTKAAEVKMDTSPQLPKKSFTSNNFPLTGSSETPVHYDVPPEEEFSGCFPEELLSLPLPDNKLTKSSDPAPSPSLDFNDNEDLPTELSDSSETHDDGEVEAFYDDLNGKQYINKVYKFSVDKLYDLLFTESQFMRDFLELRRFSDVVYHPWKKEEMGDQSREIMYTITISNPLAPKTATVTESQTLYKASQESECYIIDAEVITHDVPYHDYFYTLNRYMLTRVAKNKCRLRVSTELRYRKQPWGLVKGFIERNFWSGLDDYFRHLEMELSKVEVVLNEPHRPSPKAKATRSSNVRRHRKRATAHLRPQHLNEELSAITTAEDDEVIQRIKHVPGSTQTRHLPDPGAGGLALYSVSKLLLIISFVICVSLVLLVFLNMMLFYKLWTLEHTTQSLVSLQGIRAPDSKLPQTQMEWAQLLESQQRYHDDELEKWREIIKSSVVLLDEVNPLRLN</sequence>
<dbReference type="InterPro" id="IPR051482">
    <property type="entry name" value="Cholesterol_transport"/>
</dbReference>
<feature type="region of interest" description="Disordered" evidence="5">
    <location>
        <begin position="459"/>
        <end position="495"/>
    </location>
</feature>
<dbReference type="AlphaFoldDB" id="A0AAD5AX69"/>
<keyword evidence="9" id="KW-1185">Reference proteome</keyword>
<evidence type="ECO:0000256" key="3">
    <source>
        <dbReference type="ARBA" id="ARBA00022989"/>
    </source>
</evidence>
<feature type="compositionally biased region" description="Basic residues" evidence="5">
    <location>
        <begin position="91"/>
        <end position="101"/>
    </location>
</feature>
<feature type="compositionally biased region" description="Basic residues" evidence="5">
    <location>
        <begin position="36"/>
        <end position="47"/>
    </location>
</feature>
<evidence type="ECO:0000256" key="2">
    <source>
        <dbReference type="ARBA" id="ARBA00022692"/>
    </source>
</evidence>
<feature type="compositionally biased region" description="Polar residues" evidence="5">
    <location>
        <begin position="130"/>
        <end position="152"/>
    </location>
</feature>
<feature type="non-terminal residue" evidence="8">
    <location>
        <position position="852"/>
    </location>
</feature>
<feature type="compositionally biased region" description="Basic and acidic residues" evidence="5">
    <location>
        <begin position="173"/>
        <end position="183"/>
    </location>
</feature>
<evidence type="ECO:0000256" key="4">
    <source>
        <dbReference type="ARBA" id="ARBA00023136"/>
    </source>
</evidence>
<name>A0AAD5AX69_SILAS</name>
<keyword evidence="2 6" id="KW-0812">Transmembrane</keyword>
<dbReference type="Pfam" id="PF02893">
    <property type="entry name" value="GRAM"/>
    <property type="match status" value="1"/>
</dbReference>
<accession>A0AAD5AX69</accession>
<protein>
    <submittedName>
        <fullName evidence="8">GRAM domain-containing protein 1B-like isoform X2</fullName>
    </submittedName>
</protein>
<feature type="compositionally biased region" description="Basic residues" evidence="5">
    <location>
        <begin position="683"/>
        <end position="702"/>
    </location>
</feature>
<feature type="compositionally biased region" description="Low complexity" evidence="5">
    <location>
        <begin position="111"/>
        <end position="122"/>
    </location>
</feature>
<dbReference type="Gene3D" id="2.30.29.30">
    <property type="entry name" value="Pleckstrin-homology domain (PH domain)/Phosphotyrosine-binding domain (PTB)"/>
    <property type="match status" value="1"/>
</dbReference>
<evidence type="ECO:0000259" key="7">
    <source>
        <dbReference type="PROSITE" id="PS51778"/>
    </source>
</evidence>
<dbReference type="GO" id="GO:0120020">
    <property type="term" value="F:cholesterol transfer activity"/>
    <property type="evidence" value="ECO:0007669"/>
    <property type="project" value="TreeGrafter"/>
</dbReference>
<keyword evidence="4 6" id="KW-0472">Membrane</keyword>
<evidence type="ECO:0000256" key="5">
    <source>
        <dbReference type="SAM" id="MobiDB-lite"/>
    </source>
</evidence>
<dbReference type="GO" id="GO:0032366">
    <property type="term" value="P:intracellular sterol transport"/>
    <property type="evidence" value="ECO:0007669"/>
    <property type="project" value="TreeGrafter"/>
</dbReference>